<evidence type="ECO:0000313" key="1">
    <source>
        <dbReference type="Proteomes" id="UP000046392"/>
    </source>
</evidence>
<evidence type="ECO:0000313" key="2">
    <source>
        <dbReference type="WBParaSite" id="SPAL_0000466300.1"/>
    </source>
</evidence>
<dbReference type="Proteomes" id="UP000046392">
    <property type="component" value="Unplaced"/>
</dbReference>
<organism evidence="1 2">
    <name type="scientific">Strongyloides papillosus</name>
    <name type="common">Intestinal threadworm</name>
    <dbReference type="NCBI Taxonomy" id="174720"/>
    <lineage>
        <taxon>Eukaryota</taxon>
        <taxon>Metazoa</taxon>
        <taxon>Ecdysozoa</taxon>
        <taxon>Nematoda</taxon>
        <taxon>Chromadorea</taxon>
        <taxon>Rhabditida</taxon>
        <taxon>Tylenchina</taxon>
        <taxon>Panagrolaimomorpha</taxon>
        <taxon>Strongyloidoidea</taxon>
        <taxon>Strongyloididae</taxon>
        <taxon>Strongyloides</taxon>
    </lineage>
</organism>
<keyword evidence="1" id="KW-1185">Reference proteome</keyword>
<reference evidence="2" key="1">
    <citation type="submission" date="2017-02" db="UniProtKB">
        <authorList>
            <consortium name="WormBaseParasite"/>
        </authorList>
    </citation>
    <scope>IDENTIFICATION</scope>
</reference>
<proteinExistence type="predicted"/>
<dbReference type="WBParaSite" id="SPAL_0000466300.1">
    <property type="protein sequence ID" value="SPAL_0000466300.1"/>
    <property type="gene ID" value="SPAL_0000466300"/>
</dbReference>
<name>A0A0N5BF95_STREA</name>
<protein>
    <submittedName>
        <fullName evidence="2">IlGF domain-containing protein</fullName>
    </submittedName>
</protein>
<accession>A0A0N5BF95</accession>
<sequence>MNEENYDCFQVCSKYGKREFEIGQTWCQLRCKDLYFSYTLKDIVFMETIYMKKFMECSKKTNDPIKCGNYIDNLARVLTPKDIIKLNSKLVKYHSTRSGVMIDEDYLENECCRGRCIRQNMQSNVELESFCKSQCESQKNVKSIKKNTMNDVDFNVDEKSSQKQKDVIESSAI</sequence>
<dbReference type="AlphaFoldDB" id="A0A0N5BF95"/>